<feature type="signal peptide" evidence="1">
    <location>
        <begin position="1"/>
        <end position="24"/>
    </location>
</feature>
<accession>A0ABM9JHL0</accession>
<keyword evidence="1" id="KW-0732">Signal</keyword>
<proteinExistence type="predicted"/>
<dbReference type="Proteomes" id="UP001189813">
    <property type="component" value="Unassembled WGS sequence"/>
</dbReference>
<name>A0ABM9JHL0_9RALS</name>
<protein>
    <recommendedName>
        <fullName evidence="4">DUF3304 domain-containing protein</fullName>
    </recommendedName>
</protein>
<evidence type="ECO:0000256" key="1">
    <source>
        <dbReference type="SAM" id="SignalP"/>
    </source>
</evidence>
<keyword evidence="3" id="KW-1185">Reference proteome</keyword>
<feature type="chain" id="PRO_5046140661" description="DUF3304 domain-containing protein" evidence="1">
    <location>
        <begin position="25"/>
        <end position="157"/>
    </location>
</feature>
<comment type="caution">
    <text evidence="2">The sequence shown here is derived from an EMBL/GenBank/DDBJ whole genome shotgun (WGS) entry which is preliminary data.</text>
</comment>
<dbReference type="PROSITE" id="PS51257">
    <property type="entry name" value="PROKAR_LIPOPROTEIN"/>
    <property type="match status" value="1"/>
</dbReference>
<reference evidence="2 3" key="1">
    <citation type="submission" date="2023-07" db="EMBL/GenBank/DDBJ databases">
        <authorList>
            <person name="Peeters C."/>
        </authorList>
    </citation>
    <scope>NUCLEOTIDE SEQUENCE [LARGE SCALE GENOMIC DNA]</scope>
    <source>
        <strain evidence="2 3">LMG 19083</strain>
    </source>
</reference>
<dbReference type="RefSeq" id="WP_316666064.1">
    <property type="nucleotide sequence ID" value="NZ_CATZBU010000005.1"/>
</dbReference>
<evidence type="ECO:0008006" key="4">
    <source>
        <dbReference type="Google" id="ProtNLM"/>
    </source>
</evidence>
<dbReference type="InterPro" id="IPR021733">
    <property type="entry name" value="DUF3304"/>
</dbReference>
<sequence length="157" mass="16678">MNPLLVRVSAFVLAGLLLAGCASEGISTDRSDRLVYAMVGGVNHTGKYMDSVSINGASGGNMDAYGSTSGMCCVGVPRVYKPGMTVTVKWQARDKNNQVIRGSKVVEVEPYTEIGDVYAHIFPDDVVRVVVSVPGAHSSKHPIPFPIDPNIGKGEQQ</sequence>
<gene>
    <name evidence="2" type="ORF">LMG19083_02540</name>
</gene>
<organism evidence="2 3">
    <name type="scientific">Ralstonia psammae</name>
    <dbReference type="NCBI Taxonomy" id="3058598"/>
    <lineage>
        <taxon>Bacteria</taxon>
        <taxon>Pseudomonadati</taxon>
        <taxon>Pseudomonadota</taxon>
        <taxon>Betaproteobacteria</taxon>
        <taxon>Burkholderiales</taxon>
        <taxon>Burkholderiaceae</taxon>
        <taxon>Ralstonia</taxon>
    </lineage>
</organism>
<dbReference type="EMBL" id="CATZBU010000005">
    <property type="protein sequence ID" value="CAJ0794168.1"/>
    <property type="molecule type" value="Genomic_DNA"/>
</dbReference>
<evidence type="ECO:0000313" key="3">
    <source>
        <dbReference type="Proteomes" id="UP001189813"/>
    </source>
</evidence>
<dbReference type="Pfam" id="PF11745">
    <property type="entry name" value="DUF3304"/>
    <property type="match status" value="1"/>
</dbReference>
<evidence type="ECO:0000313" key="2">
    <source>
        <dbReference type="EMBL" id="CAJ0794168.1"/>
    </source>
</evidence>